<sequence length="256" mass="29591">MKNNIIYRDSPIIADIAITVDAKGRFNLNALHKASGLDSNKSPTLWLKTQITQDLIKELRQNPAFLQESTDMRKRTSLMIKRGINQEFFAHELLAISYAGWIGPKFQLMVNQAFLNYKKVKLAQTKTIQKYYLLEYRQAKAMELSVKLLDTVFSNLTHFSEKSKQVIYANTLNLIAGKEIIPQPPLENKTYTATEVGKRLNISANRVGRIANKLNLKTKEYGIFILEKLHSCDKYVESFRYNEKAIREINHYLDEK</sequence>
<keyword evidence="3" id="KW-1185">Reference proteome</keyword>
<name>A0AB94IB05_9GAMM</name>
<protein>
    <submittedName>
        <fullName evidence="2">KilA-N domain-containing protein</fullName>
    </submittedName>
</protein>
<organism evidence="2 3">
    <name type="scientific">Candidatus Schmidhempelia bombi str. Bimp</name>
    <dbReference type="NCBI Taxonomy" id="1387197"/>
    <lineage>
        <taxon>Bacteria</taxon>
        <taxon>Pseudomonadati</taxon>
        <taxon>Pseudomonadota</taxon>
        <taxon>Gammaproteobacteria</taxon>
        <taxon>Orbales</taxon>
        <taxon>Orbaceae</taxon>
        <taxon>Candidatus Schmidhempelia</taxon>
    </lineage>
</organism>
<evidence type="ECO:0000259" key="1">
    <source>
        <dbReference type="PROSITE" id="PS51301"/>
    </source>
</evidence>
<proteinExistence type="predicted"/>
<dbReference type="InterPro" id="IPR017880">
    <property type="entry name" value="KilA_N"/>
</dbReference>
<dbReference type="SMART" id="SM01252">
    <property type="entry name" value="KilA-N"/>
    <property type="match status" value="1"/>
</dbReference>
<evidence type="ECO:0000313" key="2">
    <source>
        <dbReference type="EMBL" id="TEA26586.1"/>
    </source>
</evidence>
<reference evidence="2 3" key="1">
    <citation type="journal article" date="2014" name="Appl. Environ. Microbiol.">
        <title>Genomic features of a bumble bee symbiont reflect its host environment.</title>
        <authorList>
            <person name="Martinson V.G."/>
            <person name="Magoc T."/>
            <person name="Koch H."/>
            <person name="Salzberg S.L."/>
            <person name="Moran N.A."/>
        </authorList>
    </citation>
    <scope>NUCLEOTIDE SEQUENCE [LARGE SCALE GENOMIC DNA]</scope>
    <source>
        <strain evidence="2 3">Bimp</strain>
    </source>
</reference>
<dbReference type="PROSITE" id="PS51301">
    <property type="entry name" value="KILA_N"/>
    <property type="match status" value="1"/>
</dbReference>
<comment type="caution">
    <text evidence="2">The sequence shown here is derived from an EMBL/GenBank/DDBJ whole genome shotgun (WGS) entry which is preliminary data.</text>
</comment>
<dbReference type="Proteomes" id="UP000506160">
    <property type="component" value="Unassembled WGS sequence"/>
</dbReference>
<gene>
    <name evidence="2" type="ORF">O970_08160</name>
</gene>
<dbReference type="InterPro" id="IPR018004">
    <property type="entry name" value="KilA/APSES_HTH"/>
</dbReference>
<dbReference type="EMBL" id="AWGA01000073">
    <property type="protein sequence ID" value="TEA26586.1"/>
    <property type="molecule type" value="Genomic_DNA"/>
</dbReference>
<dbReference type="Pfam" id="PF04383">
    <property type="entry name" value="KilA-N"/>
    <property type="match status" value="1"/>
</dbReference>
<evidence type="ECO:0000313" key="3">
    <source>
        <dbReference type="Proteomes" id="UP000506160"/>
    </source>
</evidence>
<accession>A0AB94IB05</accession>
<feature type="domain" description="KilA-N" evidence="1">
    <location>
        <begin position="7"/>
        <end position="117"/>
    </location>
</feature>
<dbReference type="AlphaFoldDB" id="A0AB94IB05"/>